<feature type="compositionally biased region" description="Polar residues" evidence="6">
    <location>
        <begin position="29"/>
        <end position="39"/>
    </location>
</feature>
<evidence type="ECO:0000256" key="6">
    <source>
        <dbReference type="SAM" id="MobiDB-lite"/>
    </source>
</evidence>
<feature type="compositionally biased region" description="Basic and acidic residues" evidence="6">
    <location>
        <begin position="350"/>
        <end position="362"/>
    </location>
</feature>
<dbReference type="PROSITE" id="PS00028">
    <property type="entry name" value="ZINC_FINGER_C2H2_1"/>
    <property type="match status" value="2"/>
</dbReference>
<dbReference type="GO" id="GO:0000981">
    <property type="term" value="F:DNA-binding transcription factor activity, RNA polymerase II-specific"/>
    <property type="evidence" value="ECO:0007669"/>
    <property type="project" value="TreeGrafter"/>
</dbReference>
<feature type="region of interest" description="Disordered" evidence="6">
    <location>
        <begin position="430"/>
        <end position="467"/>
    </location>
</feature>
<feature type="region of interest" description="Disordered" evidence="6">
    <location>
        <begin position="350"/>
        <end position="417"/>
    </location>
</feature>
<feature type="compositionally biased region" description="Low complexity" evidence="6">
    <location>
        <begin position="568"/>
        <end position="598"/>
    </location>
</feature>
<sequence length="707" mass="75360">MAPFTLPSSGGVVSLLNDRAPPPPLPQYKSEQVSHTSFSDHPYYRSSHHSPTSMSHSAFDSSTSSSTESLLRSGDRSTASTSPPTSLDFSYDARPSKSKPAAFGDGESRRLPPIEVPGELSDSPHQHHHHQHRGLQGHKVLRGNHISSSPQTLGMRPGEPLPPSATGIFPPGQWDRSGAYLDPNDYSRRSSSSSSDSMHPFDRTMPYGEAAAANGMAKRTGKDGGSGAITVGGKKRYPCQHPGCDKTFSTSGHAARHNRIHTGQKPYRCTFPGCKARFSRQDNSLQHYRTHILHPKGRASQSAQARDAAAQLELDHLDLDAADAEAEAKAELGRRALEDGTAIAVVHEVKDQHGRKKGETIERMVGMPRSRRESLRGGLDDDRSTSPSSIDDPRMKREASLPGSGMDVGPYEAPGDYWSTQMKQGRLSLPHGAVSYDPRYRDPAPPAPYARDGGMNGGYPASSAPPAAAWNQAQAPYIDPRFAPAGYPRSAVSVSPHRRDMYDPSSRMASASLDPELAGGDRRSDYESPADYHRRSTSTSSSQRDRVPPSVATLPPPLPASRAMPIGSQHAASAPVSVVPSARSSQSPKSSPTSSAYSVPEGIAASALDKLSSAAASAQSAASLSASRGRLTASAAYQHPYSSDRSTNYPSSSSTSSSSLPPISSARGGGEDTLDLDRKTMSSSLRSGLSADPKITLPPLQPAARRW</sequence>
<reference evidence="8 9" key="1">
    <citation type="submission" date="2018-03" db="EMBL/GenBank/DDBJ databases">
        <authorList>
            <person name="Guldener U."/>
        </authorList>
    </citation>
    <scope>NUCLEOTIDE SEQUENCE [LARGE SCALE GENOMIC DNA]</scope>
    <source>
        <strain evidence="8 9">NBRC100155</strain>
    </source>
</reference>
<protein>
    <recommendedName>
        <fullName evidence="7">C2H2-type domain-containing protein</fullName>
    </recommendedName>
</protein>
<dbReference type="FunFam" id="3.30.160.60:FF:000072">
    <property type="entry name" value="zinc finger protein 143 isoform X1"/>
    <property type="match status" value="1"/>
</dbReference>
<keyword evidence="9" id="KW-1185">Reference proteome</keyword>
<feature type="compositionally biased region" description="Low complexity" evidence="6">
    <location>
        <begin position="49"/>
        <end position="69"/>
    </location>
</feature>
<dbReference type="PROSITE" id="PS50157">
    <property type="entry name" value="ZINC_FINGER_C2H2_2"/>
    <property type="match status" value="2"/>
</dbReference>
<accession>A0A5C3DTN6</accession>
<feature type="compositionally biased region" description="Basic and acidic residues" evidence="6">
    <location>
        <begin position="370"/>
        <end position="384"/>
    </location>
</feature>
<proteinExistence type="predicted"/>
<evidence type="ECO:0000256" key="1">
    <source>
        <dbReference type="ARBA" id="ARBA00022723"/>
    </source>
</evidence>
<dbReference type="FunFam" id="3.30.160.60:FF:002926">
    <property type="entry name" value="Uncharacterized protein"/>
    <property type="match status" value="1"/>
</dbReference>
<feature type="compositionally biased region" description="Basic and acidic residues" evidence="6">
    <location>
        <begin position="519"/>
        <end position="534"/>
    </location>
</feature>
<evidence type="ECO:0000313" key="8">
    <source>
        <dbReference type="EMBL" id="SPO21628.1"/>
    </source>
</evidence>
<feature type="domain" description="C2H2-type" evidence="7">
    <location>
        <begin position="237"/>
        <end position="266"/>
    </location>
</feature>
<feature type="compositionally biased region" description="Polar residues" evidence="6">
    <location>
        <begin position="76"/>
        <end position="88"/>
    </location>
</feature>
<feature type="compositionally biased region" description="Low complexity" evidence="6">
    <location>
        <begin position="643"/>
        <end position="665"/>
    </location>
</feature>
<feature type="compositionally biased region" description="Low complexity" evidence="6">
    <location>
        <begin position="458"/>
        <end position="467"/>
    </location>
</feature>
<name>A0A5C3DTN6_9BASI</name>
<dbReference type="GO" id="GO:0000978">
    <property type="term" value="F:RNA polymerase II cis-regulatory region sequence-specific DNA binding"/>
    <property type="evidence" value="ECO:0007669"/>
    <property type="project" value="UniProtKB-ARBA"/>
</dbReference>
<keyword evidence="3 5" id="KW-0863">Zinc-finger</keyword>
<feature type="compositionally biased region" description="Low complexity" evidence="6">
    <location>
        <begin position="537"/>
        <end position="553"/>
    </location>
</feature>
<feature type="region of interest" description="Disordered" evidence="6">
    <location>
        <begin position="479"/>
        <end position="598"/>
    </location>
</feature>
<dbReference type="PANTHER" id="PTHR23235">
    <property type="entry name" value="KRUEPPEL-LIKE TRANSCRIPTION FACTOR"/>
    <property type="match status" value="1"/>
</dbReference>
<gene>
    <name evidence="8" type="ORF">UTRI_01112_B</name>
</gene>
<keyword evidence="1" id="KW-0479">Metal-binding</keyword>
<evidence type="ECO:0000256" key="5">
    <source>
        <dbReference type="PROSITE-ProRule" id="PRU00042"/>
    </source>
</evidence>
<evidence type="ECO:0000256" key="2">
    <source>
        <dbReference type="ARBA" id="ARBA00022737"/>
    </source>
</evidence>
<feature type="region of interest" description="Disordered" evidence="6">
    <location>
        <begin position="1"/>
        <end position="235"/>
    </location>
</feature>
<organism evidence="8 9">
    <name type="scientific">Ustilago trichophora</name>
    <dbReference type="NCBI Taxonomy" id="86804"/>
    <lineage>
        <taxon>Eukaryota</taxon>
        <taxon>Fungi</taxon>
        <taxon>Dikarya</taxon>
        <taxon>Basidiomycota</taxon>
        <taxon>Ustilaginomycotina</taxon>
        <taxon>Ustilaginomycetes</taxon>
        <taxon>Ustilaginales</taxon>
        <taxon>Ustilaginaceae</taxon>
        <taxon>Ustilago</taxon>
    </lineage>
</organism>
<dbReference type="InterPro" id="IPR013087">
    <property type="entry name" value="Znf_C2H2_type"/>
</dbReference>
<evidence type="ECO:0000256" key="4">
    <source>
        <dbReference type="ARBA" id="ARBA00022833"/>
    </source>
</evidence>
<evidence type="ECO:0000313" key="9">
    <source>
        <dbReference type="Proteomes" id="UP000324022"/>
    </source>
</evidence>
<dbReference type="GO" id="GO:0008270">
    <property type="term" value="F:zinc ion binding"/>
    <property type="evidence" value="ECO:0007669"/>
    <property type="project" value="UniProtKB-KW"/>
</dbReference>
<feature type="compositionally biased region" description="Low complexity" evidence="6">
    <location>
        <begin position="610"/>
        <end position="636"/>
    </location>
</feature>
<dbReference type="Gene3D" id="3.30.160.60">
    <property type="entry name" value="Classic Zinc Finger"/>
    <property type="match status" value="2"/>
</dbReference>
<dbReference type="Proteomes" id="UP000324022">
    <property type="component" value="Unassembled WGS sequence"/>
</dbReference>
<feature type="domain" description="C2H2-type" evidence="7">
    <location>
        <begin position="267"/>
        <end position="291"/>
    </location>
</feature>
<dbReference type="PANTHER" id="PTHR23235:SF120">
    <property type="entry name" value="KRUPPEL-LIKE FACTOR 15"/>
    <property type="match status" value="1"/>
</dbReference>
<dbReference type="OrthoDB" id="654211at2759"/>
<dbReference type="SMART" id="SM00355">
    <property type="entry name" value="ZnF_C2H2"/>
    <property type="match status" value="2"/>
</dbReference>
<feature type="compositionally biased region" description="Basic residues" evidence="6">
    <location>
        <begin position="126"/>
        <end position="142"/>
    </location>
</feature>
<dbReference type="EMBL" id="OOIN01000003">
    <property type="protein sequence ID" value="SPO21628.1"/>
    <property type="molecule type" value="Genomic_DNA"/>
</dbReference>
<feature type="region of interest" description="Disordered" evidence="6">
    <location>
        <begin position="610"/>
        <end position="707"/>
    </location>
</feature>
<evidence type="ECO:0000259" key="7">
    <source>
        <dbReference type="PROSITE" id="PS50157"/>
    </source>
</evidence>
<evidence type="ECO:0000256" key="3">
    <source>
        <dbReference type="ARBA" id="ARBA00022771"/>
    </source>
</evidence>
<keyword evidence="2" id="KW-0677">Repeat</keyword>
<keyword evidence="4" id="KW-0862">Zinc</keyword>
<dbReference type="InterPro" id="IPR036236">
    <property type="entry name" value="Znf_C2H2_sf"/>
</dbReference>
<dbReference type="SUPFAM" id="SSF57667">
    <property type="entry name" value="beta-beta-alpha zinc fingers"/>
    <property type="match status" value="2"/>
</dbReference>
<dbReference type="AlphaFoldDB" id="A0A5C3DTN6"/>